<sequence>MENIDLLRNKFHNIECEWSGGVQSHLVKFDEIQTKMTILKKPLDEGDKCPRLLQTLPKELDHIYVTWHDLSQDDKTSLTFTKGVLIMN</sequence>
<accession>A0AAW1JFM3</accession>
<dbReference type="Pfam" id="PF14223">
    <property type="entry name" value="Retrotran_gag_2"/>
    <property type="match status" value="1"/>
</dbReference>
<dbReference type="Proteomes" id="UP001458880">
    <property type="component" value="Unassembled WGS sequence"/>
</dbReference>
<keyword evidence="2" id="KW-1185">Reference proteome</keyword>
<organism evidence="1 2">
    <name type="scientific">Popillia japonica</name>
    <name type="common">Japanese beetle</name>
    <dbReference type="NCBI Taxonomy" id="7064"/>
    <lineage>
        <taxon>Eukaryota</taxon>
        <taxon>Metazoa</taxon>
        <taxon>Ecdysozoa</taxon>
        <taxon>Arthropoda</taxon>
        <taxon>Hexapoda</taxon>
        <taxon>Insecta</taxon>
        <taxon>Pterygota</taxon>
        <taxon>Neoptera</taxon>
        <taxon>Endopterygota</taxon>
        <taxon>Coleoptera</taxon>
        <taxon>Polyphaga</taxon>
        <taxon>Scarabaeiformia</taxon>
        <taxon>Scarabaeidae</taxon>
        <taxon>Rutelinae</taxon>
        <taxon>Popillia</taxon>
    </lineage>
</organism>
<dbReference type="EMBL" id="JASPKY010000403">
    <property type="protein sequence ID" value="KAK9701958.1"/>
    <property type="molecule type" value="Genomic_DNA"/>
</dbReference>
<evidence type="ECO:0000313" key="1">
    <source>
        <dbReference type="EMBL" id="KAK9701958.1"/>
    </source>
</evidence>
<proteinExistence type="predicted"/>
<comment type="caution">
    <text evidence="1">The sequence shown here is derived from an EMBL/GenBank/DDBJ whole genome shotgun (WGS) entry which is preliminary data.</text>
</comment>
<protein>
    <submittedName>
        <fullName evidence="1">Uncharacterized protein</fullName>
    </submittedName>
</protein>
<gene>
    <name evidence="1" type="ORF">QE152_g30255</name>
</gene>
<reference evidence="1 2" key="1">
    <citation type="journal article" date="2024" name="BMC Genomics">
        <title>De novo assembly and annotation of Popillia japonica's genome with initial clues to its potential as an invasive pest.</title>
        <authorList>
            <person name="Cucini C."/>
            <person name="Boschi S."/>
            <person name="Funari R."/>
            <person name="Cardaioli E."/>
            <person name="Iannotti N."/>
            <person name="Marturano G."/>
            <person name="Paoli F."/>
            <person name="Bruttini M."/>
            <person name="Carapelli A."/>
            <person name="Frati F."/>
            <person name="Nardi F."/>
        </authorList>
    </citation>
    <scope>NUCLEOTIDE SEQUENCE [LARGE SCALE GENOMIC DNA]</scope>
    <source>
        <strain evidence="1">DMR45628</strain>
    </source>
</reference>
<dbReference type="AlphaFoldDB" id="A0AAW1JFM3"/>
<evidence type="ECO:0000313" key="2">
    <source>
        <dbReference type="Proteomes" id="UP001458880"/>
    </source>
</evidence>
<name>A0AAW1JFM3_POPJA</name>